<reference evidence="3" key="1">
    <citation type="journal article" date="2015" name="Genome Announc.">
        <title>High-Quality Draft Genome Sequence of Desulfovibrio carbinoliphilus FW-101-2B, an Organic Acid-Oxidizing Sulfate-Reducing Bacterium Isolated from Uranium(VI)-Contaminated Groundwater.</title>
        <authorList>
            <person name="Ramsay B.D."/>
            <person name="Hwang C."/>
            <person name="Woo H.L."/>
            <person name="Carroll S.L."/>
            <person name="Lucas S."/>
            <person name="Han J."/>
            <person name="Lapidus A.L."/>
            <person name="Cheng J.F."/>
            <person name="Goodwin L.A."/>
            <person name="Pitluck S."/>
            <person name="Peters L."/>
            <person name="Chertkov O."/>
            <person name="Held B."/>
            <person name="Detter J.C."/>
            <person name="Han C.S."/>
            <person name="Tapia R."/>
            <person name="Land M.L."/>
            <person name="Hauser L.J."/>
            <person name="Kyrpides N.C."/>
            <person name="Ivanova N.N."/>
            <person name="Mikhailova N."/>
            <person name="Pagani I."/>
            <person name="Woyke T."/>
            <person name="Arkin A.P."/>
            <person name="Dehal P."/>
            <person name="Chivian D."/>
            <person name="Criddle C.S."/>
            <person name="Wu W."/>
            <person name="Chakraborty R."/>
            <person name="Hazen T.C."/>
            <person name="Fields M.W."/>
        </authorList>
    </citation>
    <scope>NUCLEOTIDE SEQUENCE [LARGE SCALE GENOMIC DNA]</scope>
    <source>
        <strain evidence="3">FW-101-2B</strain>
    </source>
</reference>
<dbReference type="AlphaFoldDB" id="G7QBM2"/>
<proteinExistence type="predicted"/>
<evidence type="ECO:0000313" key="3">
    <source>
        <dbReference type="Proteomes" id="UP000004662"/>
    </source>
</evidence>
<sequence length="156" mass="16849">MANRSMQRGQGPTLRAVWLRCLALGLLLAAGLTAGPTDCQAKEDYSFIGIKDAAQVPQFVASLQKALAADDKHAVAGLVAYPLMVSVGGQDLEVEDKAAFVRQYDRIITQALKQNILAQRLDDIFVNKQGVMVGSDGKVWALPDGKVLRIGVIREE</sequence>
<dbReference type="HOGENOM" id="CLU_123359_0_0_7"/>
<feature type="signal peptide" evidence="1">
    <location>
        <begin position="1"/>
        <end position="34"/>
    </location>
</feature>
<keyword evidence="1" id="KW-0732">Signal</keyword>
<feature type="chain" id="PRO_5003503482" description="Lipoprotein" evidence="1">
    <location>
        <begin position="35"/>
        <end position="156"/>
    </location>
</feature>
<evidence type="ECO:0008006" key="4">
    <source>
        <dbReference type="Google" id="ProtNLM"/>
    </source>
</evidence>
<evidence type="ECO:0000256" key="1">
    <source>
        <dbReference type="SAM" id="SignalP"/>
    </source>
</evidence>
<gene>
    <name evidence="2" type="ORF">DFW101_2883</name>
</gene>
<keyword evidence="3" id="KW-1185">Reference proteome</keyword>
<dbReference type="Proteomes" id="UP000004662">
    <property type="component" value="Chromosome"/>
</dbReference>
<dbReference type="RefSeq" id="WP_009182245.1">
    <property type="nucleotide sequence ID" value="NZ_CM001368.1"/>
</dbReference>
<dbReference type="EMBL" id="CM001368">
    <property type="protein sequence ID" value="EHJ48885.1"/>
    <property type="molecule type" value="Genomic_DNA"/>
</dbReference>
<protein>
    <recommendedName>
        <fullName evidence="4">Lipoprotein</fullName>
    </recommendedName>
</protein>
<dbReference type="OrthoDB" id="5455653at2"/>
<dbReference type="STRING" id="694327.DFW101_2883"/>
<name>G7QBM2_9BACT</name>
<dbReference type="eggNOG" id="ENOG5032WUH">
    <property type="taxonomic scope" value="Bacteria"/>
</dbReference>
<organism evidence="2 3">
    <name type="scientific">Solidesulfovibrio carbinoliphilus subsp. oakridgensis</name>
    <dbReference type="NCBI Taxonomy" id="694327"/>
    <lineage>
        <taxon>Bacteria</taxon>
        <taxon>Pseudomonadati</taxon>
        <taxon>Thermodesulfobacteriota</taxon>
        <taxon>Desulfovibrionia</taxon>
        <taxon>Desulfovibrionales</taxon>
        <taxon>Desulfovibrionaceae</taxon>
        <taxon>Solidesulfovibrio</taxon>
    </lineage>
</organism>
<accession>G7QBM2</accession>
<evidence type="ECO:0000313" key="2">
    <source>
        <dbReference type="EMBL" id="EHJ48885.1"/>
    </source>
</evidence>